<proteinExistence type="predicted"/>
<name>A0A4R1QIM7_9FIRM</name>
<evidence type="ECO:0000313" key="1">
    <source>
        <dbReference type="EMBL" id="TCL53356.1"/>
    </source>
</evidence>
<reference evidence="1 2" key="1">
    <citation type="submission" date="2019-03" db="EMBL/GenBank/DDBJ databases">
        <title>Genomic Encyclopedia of Type Strains, Phase IV (KMG-IV): sequencing the most valuable type-strain genomes for metagenomic binning, comparative biology and taxonomic classification.</title>
        <authorList>
            <person name="Goeker M."/>
        </authorList>
    </citation>
    <scope>NUCLEOTIDE SEQUENCE [LARGE SCALE GENOMIC DNA]</scope>
    <source>
        <strain evidence="1 2">DSM 100451</strain>
    </source>
</reference>
<protein>
    <submittedName>
        <fullName evidence="1">Stage II sporulation protein R</fullName>
    </submittedName>
</protein>
<dbReference type="Pfam" id="PF09551">
    <property type="entry name" value="Spore_II_R"/>
    <property type="match status" value="1"/>
</dbReference>
<dbReference type="RefSeq" id="WP_058963200.1">
    <property type="nucleotide sequence ID" value="NZ_CABKVM010000013.1"/>
</dbReference>
<evidence type="ECO:0000313" key="2">
    <source>
        <dbReference type="Proteomes" id="UP000295184"/>
    </source>
</evidence>
<gene>
    <name evidence="1" type="ORF">EDD77_13725</name>
</gene>
<dbReference type="Proteomes" id="UP000295184">
    <property type="component" value="Unassembled WGS sequence"/>
</dbReference>
<comment type="caution">
    <text evidence="1">The sequence shown here is derived from an EMBL/GenBank/DDBJ whole genome shotgun (WGS) entry which is preliminary data.</text>
</comment>
<dbReference type="InterPro" id="IPR014202">
    <property type="entry name" value="Spore_II_R"/>
</dbReference>
<dbReference type="STRING" id="1650663.GCA_001486665_00704"/>
<dbReference type="OrthoDB" id="9793324at2"/>
<sequence>MFLRVLNKNRANWLAHGALAAGLVLAVAVSGWLGPFSASCASLRQDTLRLHVQANSNSDADQALKLLVRDAVLETARTLFADLPDQRTALKTAQAHLADFQQAAEQVVREQGSDQAVRVYVTNMYFPTTAYEEFTLPAGRYDALRVELGEHAGRNWFCVLYPALCLSAAQPAEYPQQDQQELLENSRSYEVRFAALEAVERLEEWVHGN</sequence>
<accession>A0A4R1QIM7</accession>
<organism evidence="1 2">
    <name type="scientific">Allofournierella massiliensis</name>
    <dbReference type="NCBI Taxonomy" id="1650663"/>
    <lineage>
        <taxon>Bacteria</taxon>
        <taxon>Bacillati</taxon>
        <taxon>Bacillota</taxon>
        <taxon>Clostridia</taxon>
        <taxon>Eubacteriales</taxon>
        <taxon>Oscillospiraceae</taxon>
        <taxon>Allofournierella</taxon>
    </lineage>
</organism>
<dbReference type="AlphaFoldDB" id="A0A4R1QIM7"/>
<dbReference type="EMBL" id="SLUM01000037">
    <property type="protein sequence ID" value="TCL53356.1"/>
    <property type="molecule type" value="Genomic_DNA"/>
</dbReference>